<evidence type="ECO:0000256" key="2">
    <source>
        <dbReference type="ARBA" id="ARBA00010363"/>
    </source>
</evidence>
<dbReference type="GO" id="GO:0046872">
    <property type="term" value="F:metal ion binding"/>
    <property type="evidence" value="ECO:0007669"/>
    <property type="project" value="UniProtKB-UniRule"/>
</dbReference>
<keyword evidence="8" id="KW-0862">Zinc</keyword>
<feature type="binding site" evidence="8">
    <location>
        <position position="57"/>
    </location>
    <ligand>
        <name>Zn(2+)</name>
        <dbReference type="ChEBI" id="CHEBI:29105"/>
        <note>ligand shared between dimeric partners</note>
    </ligand>
</feature>
<comment type="function">
    <text evidence="9">Catalyzes the conversion of hemimercaptal, formed from methylglyoxal and glutathione, to S-lactoylglutathione.</text>
</comment>
<dbReference type="InterPro" id="IPR004361">
    <property type="entry name" value="Glyoxalase_1"/>
</dbReference>
<comment type="cofactor">
    <cofactor evidence="8">
        <name>Zn(2+)</name>
        <dbReference type="ChEBI" id="CHEBI:29105"/>
    </cofactor>
    <text evidence="8">Binds 1 zinc ion per subunit. In the homodimer, two zinc ions are bound between subunits.</text>
</comment>
<feature type="binding site" evidence="8">
    <location>
        <position position="76"/>
    </location>
    <ligand>
        <name>Zn(2+)</name>
        <dbReference type="ChEBI" id="CHEBI:29105"/>
        <note>ligand shared between dimeric partners</note>
    </ligand>
</feature>
<dbReference type="EMBL" id="CBLX010000003">
    <property type="protein sequence ID" value="CDG38365.1"/>
    <property type="molecule type" value="Genomic_DNA"/>
</dbReference>
<keyword evidence="4 8" id="KW-0479">Metal-binding</keyword>
<dbReference type="InterPro" id="IPR018146">
    <property type="entry name" value="Glyoxalase_1_CS"/>
</dbReference>
<dbReference type="GeneID" id="78226907"/>
<organism evidence="11 12">
    <name type="scientific">Asaia bogorensis</name>
    <dbReference type="NCBI Taxonomy" id="91915"/>
    <lineage>
        <taxon>Bacteria</taxon>
        <taxon>Pseudomonadati</taxon>
        <taxon>Pseudomonadota</taxon>
        <taxon>Alphaproteobacteria</taxon>
        <taxon>Acetobacterales</taxon>
        <taxon>Acetobacteraceae</taxon>
        <taxon>Asaia</taxon>
    </lineage>
</organism>
<dbReference type="InterPro" id="IPR029068">
    <property type="entry name" value="Glyas_Bleomycin-R_OHBP_Dase"/>
</dbReference>
<dbReference type="InterPro" id="IPR004360">
    <property type="entry name" value="Glyas_Fos-R_dOase_dom"/>
</dbReference>
<dbReference type="SUPFAM" id="SSF54593">
    <property type="entry name" value="Glyoxalase/Bleomycin resistance protein/Dihydroxybiphenyl dioxygenase"/>
    <property type="match status" value="1"/>
</dbReference>
<dbReference type="GO" id="GO:0019243">
    <property type="term" value="P:methylglyoxal catabolic process to D-lactate via S-lactoyl-glutathione"/>
    <property type="evidence" value="ECO:0007669"/>
    <property type="project" value="TreeGrafter"/>
</dbReference>
<dbReference type="Gene3D" id="3.10.180.10">
    <property type="entry name" value="2,3-Dihydroxybiphenyl 1,2-Dioxygenase, domain 1"/>
    <property type="match status" value="1"/>
</dbReference>
<evidence type="ECO:0000313" key="11">
    <source>
        <dbReference type="EMBL" id="CDG38365.1"/>
    </source>
</evidence>
<dbReference type="Pfam" id="PF00903">
    <property type="entry name" value="Glyoxalase"/>
    <property type="match status" value="1"/>
</dbReference>
<evidence type="ECO:0000256" key="6">
    <source>
        <dbReference type="ARBA" id="ARBA00048273"/>
    </source>
</evidence>
<evidence type="ECO:0000256" key="3">
    <source>
        <dbReference type="ARBA" id="ARBA00012081"/>
    </source>
</evidence>
<reference evidence="11 12" key="2">
    <citation type="journal article" date="2014" name="PLoS ONE">
        <title>Evolution of mitochondria reconstructed from the energy metabolism of living bacteria.</title>
        <authorList>
            <person name="Degli Esposti M."/>
            <person name="Chouaia B."/>
            <person name="Comandatore F."/>
            <person name="Crotti E."/>
            <person name="Sassera D."/>
            <person name="Lievens P.M."/>
            <person name="Daffonchio D."/>
            <person name="Bandi C."/>
        </authorList>
    </citation>
    <scope>NUCLEOTIDE SEQUENCE [LARGE SCALE GENOMIC DNA]</scope>
    <source>
        <strain evidence="11 12">SF2.1</strain>
    </source>
</reference>
<dbReference type="EC" id="4.4.1.5" evidence="3 9"/>
<dbReference type="RefSeq" id="WP_023978520.1">
    <property type="nucleotide sequence ID" value="NZ_CBLX010000003.1"/>
</dbReference>
<name>A0A060QBR9_9PROT</name>
<feature type="active site" description="Proton donor/acceptor" evidence="7">
    <location>
        <position position="124"/>
    </location>
</feature>
<reference evidence="11 12" key="1">
    <citation type="journal article" date="2014" name="Genome Biol. Evol.">
        <title>Acetic acid bacteria genomes reveal functional traits for adaptation to life in insect guts.</title>
        <authorList>
            <person name="Chouaia B."/>
            <person name="Gaiarsa S."/>
            <person name="Crotti E."/>
            <person name="Comandatore F."/>
            <person name="Degli Esposti M."/>
            <person name="Ricci I."/>
            <person name="Alma A."/>
            <person name="Favia G."/>
            <person name="Bandi C."/>
            <person name="Daffonchio D."/>
        </authorList>
    </citation>
    <scope>NUCLEOTIDE SEQUENCE [LARGE SCALE GENOMIC DNA]</scope>
    <source>
        <strain evidence="11 12">SF2.1</strain>
    </source>
</reference>
<evidence type="ECO:0000256" key="5">
    <source>
        <dbReference type="ARBA" id="ARBA00023239"/>
    </source>
</evidence>
<comment type="catalytic activity">
    <reaction evidence="6 9">
        <text>(R)-S-lactoylglutathione = methylglyoxal + glutathione</text>
        <dbReference type="Rhea" id="RHEA:19069"/>
        <dbReference type="ChEBI" id="CHEBI:17158"/>
        <dbReference type="ChEBI" id="CHEBI:57474"/>
        <dbReference type="ChEBI" id="CHEBI:57925"/>
        <dbReference type="EC" id="4.4.1.5"/>
    </reaction>
</comment>
<dbReference type="InterPro" id="IPR037523">
    <property type="entry name" value="VOC_core"/>
</dbReference>
<gene>
    <name evidence="11" type="ORF">ASAP_0320</name>
</gene>
<dbReference type="PANTHER" id="PTHR46036:SF5">
    <property type="entry name" value="LACTOYLGLUTATHIONE LYASE"/>
    <property type="match status" value="1"/>
</dbReference>
<keyword evidence="5 9" id="KW-0456">Lyase</keyword>
<evidence type="ECO:0000256" key="8">
    <source>
        <dbReference type="PIRSR" id="PIRSR604361-3"/>
    </source>
</evidence>
<proteinExistence type="inferred from homology"/>
<accession>A0A060QBR9</accession>
<evidence type="ECO:0000256" key="4">
    <source>
        <dbReference type="ARBA" id="ARBA00022723"/>
    </source>
</evidence>
<dbReference type="PROSITE" id="PS51819">
    <property type="entry name" value="VOC"/>
    <property type="match status" value="1"/>
</dbReference>
<evidence type="ECO:0000259" key="10">
    <source>
        <dbReference type="PROSITE" id="PS51819"/>
    </source>
</evidence>
<comment type="pathway">
    <text evidence="1 9">Secondary metabolite metabolism; methylglyoxal degradation; (R)-lactate from methylglyoxal: step 1/2.</text>
</comment>
<comment type="cofactor">
    <cofactor evidence="9">
        <name>Ni(2+)</name>
        <dbReference type="ChEBI" id="CHEBI:49786"/>
    </cofactor>
    <text evidence="9">Binds 1 nickel ion per subunit.</text>
</comment>
<keyword evidence="9" id="KW-0533">Nickel</keyword>
<feature type="domain" description="VOC" evidence="10">
    <location>
        <begin position="3"/>
        <end position="128"/>
    </location>
</feature>
<dbReference type="AlphaFoldDB" id="A0A060QBR9"/>
<dbReference type="UniPathway" id="UPA00619">
    <property type="reaction ID" value="UER00675"/>
</dbReference>
<evidence type="ECO:0000256" key="7">
    <source>
        <dbReference type="PIRSR" id="PIRSR604361-1"/>
    </source>
</evidence>
<comment type="caution">
    <text evidence="11">The sequence shown here is derived from an EMBL/GenBank/DDBJ whole genome shotgun (WGS) entry which is preliminary data.</text>
</comment>
<protein>
    <recommendedName>
        <fullName evidence="3 9">Lactoylglutathione lyase</fullName>
        <ecNumber evidence="3 9">4.4.1.5</ecNumber>
    </recommendedName>
    <alternativeName>
        <fullName evidence="9">Glyoxalase I</fullName>
    </alternativeName>
</protein>
<sequence length="131" mass="14769">MASYLHTMIRVQDLDKSVAFYKILGMREIRRREVPDGRYTLVYMGFNDNAHGEAEVELTYNWDQEGPYELGTGFGHFAIGVPDAARTVETVRSNGGKVTREAGPVKFGTTIIAFVEDPDGYKIEIIQKDTF</sequence>
<dbReference type="GO" id="GO:0005737">
    <property type="term" value="C:cytoplasm"/>
    <property type="evidence" value="ECO:0007669"/>
    <property type="project" value="TreeGrafter"/>
</dbReference>
<evidence type="ECO:0000313" key="12">
    <source>
        <dbReference type="Proteomes" id="UP000027583"/>
    </source>
</evidence>
<dbReference type="NCBIfam" id="TIGR00068">
    <property type="entry name" value="glyox_I"/>
    <property type="match status" value="1"/>
</dbReference>
<dbReference type="PANTHER" id="PTHR46036">
    <property type="entry name" value="LACTOYLGLUTATHIONE LYASE"/>
    <property type="match status" value="1"/>
</dbReference>
<comment type="similarity">
    <text evidence="2 9">Belongs to the glyoxalase I family.</text>
</comment>
<dbReference type="eggNOG" id="COG0346">
    <property type="taxonomic scope" value="Bacteria"/>
</dbReference>
<feature type="binding site" evidence="8">
    <location>
        <position position="124"/>
    </location>
    <ligand>
        <name>Zn(2+)</name>
        <dbReference type="ChEBI" id="CHEBI:29105"/>
        <note>ligand shared between dimeric partners</note>
    </ligand>
</feature>
<evidence type="ECO:0000256" key="9">
    <source>
        <dbReference type="RuleBase" id="RU361179"/>
    </source>
</evidence>
<dbReference type="GO" id="GO:0004462">
    <property type="term" value="F:lactoylglutathione lyase activity"/>
    <property type="evidence" value="ECO:0007669"/>
    <property type="project" value="UniProtKB-UniRule"/>
</dbReference>
<dbReference type="PROSITE" id="PS00934">
    <property type="entry name" value="GLYOXALASE_I_1"/>
    <property type="match status" value="1"/>
</dbReference>
<dbReference type="Proteomes" id="UP000027583">
    <property type="component" value="Unassembled WGS sequence"/>
</dbReference>
<dbReference type="PROSITE" id="PS00935">
    <property type="entry name" value="GLYOXALASE_I_2"/>
    <property type="match status" value="1"/>
</dbReference>
<evidence type="ECO:0000256" key="1">
    <source>
        <dbReference type="ARBA" id="ARBA00005008"/>
    </source>
</evidence>